<dbReference type="InterPro" id="IPR032675">
    <property type="entry name" value="LRR_dom_sf"/>
</dbReference>
<comment type="caution">
    <text evidence="1">The sequence shown here is derived from an EMBL/GenBank/DDBJ whole genome shotgun (WGS) entry which is preliminary data.</text>
</comment>
<evidence type="ECO:0000313" key="2">
    <source>
        <dbReference type="Proteomes" id="UP000478052"/>
    </source>
</evidence>
<organism evidence="1 2">
    <name type="scientific">Aphis craccivora</name>
    <name type="common">Cowpea aphid</name>
    <dbReference type="NCBI Taxonomy" id="307492"/>
    <lineage>
        <taxon>Eukaryota</taxon>
        <taxon>Metazoa</taxon>
        <taxon>Ecdysozoa</taxon>
        <taxon>Arthropoda</taxon>
        <taxon>Hexapoda</taxon>
        <taxon>Insecta</taxon>
        <taxon>Pterygota</taxon>
        <taxon>Neoptera</taxon>
        <taxon>Paraneoptera</taxon>
        <taxon>Hemiptera</taxon>
        <taxon>Sternorrhyncha</taxon>
        <taxon>Aphidomorpha</taxon>
        <taxon>Aphidoidea</taxon>
        <taxon>Aphididae</taxon>
        <taxon>Aphidini</taxon>
        <taxon>Aphis</taxon>
        <taxon>Aphis</taxon>
    </lineage>
</organism>
<dbReference type="PANTHER" id="PTHR45752">
    <property type="entry name" value="LEUCINE-RICH REPEAT-CONTAINING"/>
    <property type="match status" value="1"/>
</dbReference>
<sequence length="405" mass="47520">MLFQCGANVRTIRGQRMIGPDDFITSTVWIKKENNYYLCLKNSIYPNGKTYRISYVKMDPIFFSLVKMGKIAFEFKKPREVFSIEFESKRLAYVFYRTMMDIIDGKNVIIDTNQNPDALHANNAAIDNFDLNATELKVVNSFDNRILNMKCLSTLVLEDCNSLVLPEEIGHLPIESLNISGSEMPTSQHAKDIYWNWISKPTISYTLRTLKMDSIGLTRLPFEILYLKFLQTLSINNNLLEYLPHFIGELTSLKHLFLADNMLVYIPHCLSFGTIAEMDIIHNCFHSTEPYDHLITYKENIKNPTDFKLLKHIAFFKLMGNFPKLKRQDIPRPLWEYFNYVGRCANCRRWTLPDYSRTTRIKFRPLIKKINMALHLYEEGPTWQLMYCTDKKDCDAHKKYIRVNC</sequence>
<dbReference type="Proteomes" id="UP000478052">
    <property type="component" value="Unassembled WGS sequence"/>
</dbReference>
<proteinExistence type="predicted"/>
<dbReference type="Gene3D" id="3.80.10.10">
    <property type="entry name" value="Ribonuclease Inhibitor"/>
    <property type="match status" value="1"/>
</dbReference>
<dbReference type="EMBL" id="VUJU01005380">
    <property type="protein sequence ID" value="KAF0751392.1"/>
    <property type="molecule type" value="Genomic_DNA"/>
</dbReference>
<dbReference type="AlphaFoldDB" id="A0A6G0Y9C6"/>
<reference evidence="1 2" key="1">
    <citation type="submission" date="2019-08" db="EMBL/GenBank/DDBJ databases">
        <title>Whole genome of Aphis craccivora.</title>
        <authorList>
            <person name="Voronova N.V."/>
            <person name="Shulinski R.S."/>
            <person name="Bandarenka Y.V."/>
            <person name="Zhorov D.G."/>
            <person name="Warner D."/>
        </authorList>
    </citation>
    <scope>NUCLEOTIDE SEQUENCE [LARGE SCALE GENOMIC DNA]</scope>
    <source>
        <strain evidence="1">180601</strain>
        <tissue evidence="1">Whole Body</tissue>
    </source>
</reference>
<accession>A0A6G0Y9C6</accession>
<keyword evidence="2" id="KW-1185">Reference proteome</keyword>
<evidence type="ECO:0000313" key="1">
    <source>
        <dbReference type="EMBL" id="KAF0751392.1"/>
    </source>
</evidence>
<dbReference type="InterPro" id="IPR050715">
    <property type="entry name" value="LRR-SigEffector_domain"/>
</dbReference>
<dbReference type="PANTHER" id="PTHR45752:SF187">
    <property type="entry name" value="LEUCINE-RICH REPEAT AND IQ DOMAIN-CONTAINING PROTEIN 4"/>
    <property type="match status" value="1"/>
</dbReference>
<dbReference type="SUPFAM" id="SSF52047">
    <property type="entry name" value="RNI-like"/>
    <property type="match status" value="1"/>
</dbReference>
<protein>
    <submittedName>
        <fullName evidence="1">Leucine-rich repeat and death domain-containing protein 1-like</fullName>
    </submittedName>
</protein>
<dbReference type="OrthoDB" id="17912at2759"/>
<name>A0A6G0Y9C6_APHCR</name>
<gene>
    <name evidence="1" type="ORF">FWK35_00025257</name>
</gene>